<dbReference type="AlphaFoldDB" id="A0A165JBR8"/>
<proteinExistence type="predicted"/>
<evidence type="ECO:0000256" key="1">
    <source>
        <dbReference type="SAM" id="Phobius"/>
    </source>
</evidence>
<reference evidence="2 3" key="1">
    <citation type="journal article" date="2016" name="Fungal Biol.">
        <title>The genome of Xylona heveae provides a window into fungal endophytism.</title>
        <authorList>
            <person name="Gazis R."/>
            <person name="Kuo A."/>
            <person name="Riley R."/>
            <person name="LaButti K."/>
            <person name="Lipzen A."/>
            <person name="Lin J."/>
            <person name="Amirebrahimi M."/>
            <person name="Hesse C.N."/>
            <person name="Spatafora J.W."/>
            <person name="Henrissat B."/>
            <person name="Hainaut M."/>
            <person name="Grigoriev I.V."/>
            <person name="Hibbett D.S."/>
        </authorList>
    </citation>
    <scope>NUCLEOTIDE SEQUENCE [LARGE SCALE GENOMIC DNA]</scope>
    <source>
        <strain evidence="2 3">TC161</strain>
    </source>
</reference>
<keyword evidence="1" id="KW-0812">Transmembrane</keyword>
<dbReference type="RefSeq" id="XP_018191577.1">
    <property type="nucleotide sequence ID" value="XM_018336479.1"/>
</dbReference>
<feature type="transmembrane region" description="Helical" evidence="1">
    <location>
        <begin position="6"/>
        <end position="22"/>
    </location>
</feature>
<keyword evidence="3" id="KW-1185">Reference proteome</keyword>
<dbReference type="EMBL" id="KV407454">
    <property type="protein sequence ID" value="KZF26022.1"/>
    <property type="molecule type" value="Genomic_DNA"/>
</dbReference>
<evidence type="ECO:0000313" key="2">
    <source>
        <dbReference type="EMBL" id="KZF26022.1"/>
    </source>
</evidence>
<sequence length="114" mass="13730">MPLLFYSFSGSFMLVANILNWPRHRSRRRPLQWWSWRRQFRYLNQLPVLCVLVHQRMPFEFHSMPVSFHKIYSPNNPISSLLHLLLFALSMNDTGNLDQYPRVCLETSQRPIKL</sequence>
<keyword evidence="1" id="KW-1133">Transmembrane helix</keyword>
<dbReference type="GeneID" id="28901616"/>
<evidence type="ECO:0000313" key="3">
    <source>
        <dbReference type="Proteomes" id="UP000076632"/>
    </source>
</evidence>
<accession>A0A165JBR8</accession>
<gene>
    <name evidence="2" type="ORF">L228DRAFT_3262</name>
</gene>
<keyword evidence="1" id="KW-0472">Membrane</keyword>
<organism evidence="2 3">
    <name type="scientific">Xylona heveae (strain CBS 132557 / TC161)</name>
    <dbReference type="NCBI Taxonomy" id="1328760"/>
    <lineage>
        <taxon>Eukaryota</taxon>
        <taxon>Fungi</taxon>
        <taxon>Dikarya</taxon>
        <taxon>Ascomycota</taxon>
        <taxon>Pezizomycotina</taxon>
        <taxon>Xylonomycetes</taxon>
        <taxon>Xylonales</taxon>
        <taxon>Xylonaceae</taxon>
        <taxon>Xylona</taxon>
    </lineage>
</organism>
<dbReference type="Proteomes" id="UP000076632">
    <property type="component" value="Unassembled WGS sequence"/>
</dbReference>
<name>A0A165JBR8_XYLHT</name>
<dbReference type="InParanoid" id="A0A165JBR8"/>
<protein>
    <submittedName>
        <fullName evidence="2">Uncharacterized protein</fullName>
    </submittedName>
</protein>